<name>A0A838CWD9_9BACI</name>
<dbReference type="Proteomes" id="UP000571017">
    <property type="component" value="Unassembled WGS sequence"/>
</dbReference>
<gene>
    <name evidence="2" type="ORF">H0266_13595</name>
</gene>
<evidence type="ECO:0000256" key="1">
    <source>
        <dbReference type="SAM" id="SignalP"/>
    </source>
</evidence>
<evidence type="ECO:0000313" key="3">
    <source>
        <dbReference type="Proteomes" id="UP000571017"/>
    </source>
</evidence>
<comment type="caution">
    <text evidence="2">The sequence shown here is derived from an EMBL/GenBank/DDBJ whole genome shotgun (WGS) entry which is preliminary data.</text>
</comment>
<protein>
    <recommendedName>
        <fullName evidence="4">Lipoprotein</fullName>
    </recommendedName>
</protein>
<reference evidence="2 3" key="1">
    <citation type="journal article" date="2004" name="Extremophiles">
        <title>Halobacillus locisalis sp. nov., a halophilic bacterium isolated from a marine solar saltern of the Yellow Sea in Korea.</title>
        <authorList>
            <person name="Yoon J.H."/>
            <person name="Kang K.H."/>
            <person name="Oh T.K."/>
            <person name="Park Y.H."/>
        </authorList>
    </citation>
    <scope>NUCLEOTIDE SEQUENCE [LARGE SCALE GENOMIC DNA]</scope>
    <source>
        <strain evidence="2 3">KCTC 3788</strain>
    </source>
</reference>
<sequence length="193" mass="22579">MKRTIKVIYFAALLIILSACQNQIDLEVEREQDGLRFYEDISIDEALDQLDYDVPLPTTLPFEQGDSRAQIYEHIDNPDRQGVKVRYVKEGVELDYSSKRPMDDIFQYLDYTVAGYETGLKSIKEHEDVEKVMFGDQEVYFSYSPSIPAASLHWARDGKGYSLSYFNAYAREEDPTKEQFEEIMREVYQSIEY</sequence>
<accession>A0A838CWD9</accession>
<feature type="signal peptide" evidence="1">
    <location>
        <begin position="1"/>
        <end position="24"/>
    </location>
</feature>
<dbReference type="AlphaFoldDB" id="A0A838CWD9"/>
<keyword evidence="3" id="KW-1185">Reference proteome</keyword>
<dbReference type="PROSITE" id="PS51257">
    <property type="entry name" value="PROKAR_LIPOPROTEIN"/>
    <property type="match status" value="1"/>
</dbReference>
<feature type="chain" id="PRO_5039079255" description="Lipoprotein" evidence="1">
    <location>
        <begin position="25"/>
        <end position="193"/>
    </location>
</feature>
<keyword evidence="1" id="KW-0732">Signal</keyword>
<dbReference type="RefSeq" id="WP_181472977.1">
    <property type="nucleotide sequence ID" value="NZ_JACEFG010000003.1"/>
</dbReference>
<proteinExistence type="predicted"/>
<evidence type="ECO:0008006" key="4">
    <source>
        <dbReference type="Google" id="ProtNLM"/>
    </source>
</evidence>
<evidence type="ECO:0000313" key="2">
    <source>
        <dbReference type="EMBL" id="MBA2175926.1"/>
    </source>
</evidence>
<organism evidence="2 3">
    <name type="scientific">Halobacillus locisalis</name>
    <dbReference type="NCBI Taxonomy" id="220753"/>
    <lineage>
        <taxon>Bacteria</taxon>
        <taxon>Bacillati</taxon>
        <taxon>Bacillota</taxon>
        <taxon>Bacilli</taxon>
        <taxon>Bacillales</taxon>
        <taxon>Bacillaceae</taxon>
        <taxon>Halobacillus</taxon>
    </lineage>
</organism>
<dbReference type="EMBL" id="JACEFG010000003">
    <property type="protein sequence ID" value="MBA2175926.1"/>
    <property type="molecule type" value="Genomic_DNA"/>
</dbReference>